<dbReference type="PATRIC" id="fig|1235802.3.peg.6163"/>
<evidence type="ECO:0000313" key="3">
    <source>
        <dbReference type="EMBL" id="EMZ18072.1"/>
    </source>
</evidence>
<dbReference type="Pfam" id="PF21946">
    <property type="entry name" value="LppM"/>
    <property type="match status" value="1"/>
</dbReference>
<dbReference type="HOGENOM" id="CLU_773262_0_0_9"/>
<dbReference type="InterPro" id="IPR053807">
    <property type="entry name" value="LppM"/>
</dbReference>
<dbReference type="PROSITE" id="PS51257">
    <property type="entry name" value="PROKAR_LIPOPROTEIN"/>
    <property type="match status" value="1"/>
</dbReference>
<reference evidence="3 4" key="1">
    <citation type="journal article" date="2014" name="Genome Announc.">
        <title>Draft genome sequences of the altered schaedler flora, a defined bacterial community from gnotobiotic mice.</title>
        <authorList>
            <person name="Wannemuehler M.J."/>
            <person name="Overstreet A.M."/>
            <person name="Ward D.V."/>
            <person name="Phillips G.J."/>
        </authorList>
    </citation>
    <scope>NUCLEOTIDE SEQUENCE [LARGE SCALE GENOMIC DNA]</scope>
    <source>
        <strain evidence="3 4">ASF492</strain>
    </source>
</reference>
<keyword evidence="4" id="KW-1185">Reference proteome</keyword>
<evidence type="ECO:0000259" key="2">
    <source>
        <dbReference type="Pfam" id="PF21946"/>
    </source>
</evidence>
<evidence type="ECO:0000313" key="4">
    <source>
        <dbReference type="Proteomes" id="UP000012589"/>
    </source>
</evidence>
<sequence length="358" mass="40711">MHEKIKRKCSFIAAMILTAVLFTGCAVQTNITFQENGSGRYEETISFAESTWEQIFSEDESDILNYYRTLYPQAEVFVSNETIRGTASKVLRLRMNFKDISEYRQLTSQTELLYSVTMQPNYFTRCKIYMPSDENTDEVFGFMDELEQMLESNDEFSQKMYEEIQNMDIRMSMTFPYSVTKTNGSVQEDHKTVVWDMKEMDKSERLYALFHTSNSVSAPKYTGADNGKNYNTGVSLKITSENLLNQVKVNDETTQSDTLFLSDEGVYNIKAYDINGNSSRITFRIDKTKPTVSGVKSGKTYNAPRIIKFSDKGGSGIRSATLNGTSIKSGKKISKKGTYRLIITDNAGNKKTVSFNMN</sequence>
<gene>
    <name evidence="3" type="ORF">C823_05833</name>
</gene>
<dbReference type="AlphaFoldDB" id="N1ZM58"/>
<feature type="domain" description="LppM" evidence="2">
    <location>
        <begin position="164"/>
        <end position="203"/>
    </location>
</feature>
<comment type="caution">
    <text evidence="3">The sequence shown here is derived from an EMBL/GenBank/DDBJ whole genome shotgun (WGS) entry which is preliminary data.</text>
</comment>
<protein>
    <recommendedName>
        <fullName evidence="2">LppM domain-containing protein</fullName>
    </recommendedName>
</protein>
<evidence type="ECO:0000256" key="1">
    <source>
        <dbReference type="SAM" id="SignalP"/>
    </source>
</evidence>
<dbReference type="Proteomes" id="UP000012589">
    <property type="component" value="Unassembled WGS sequence"/>
</dbReference>
<proteinExistence type="predicted"/>
<dbReference type="EMBL" id="AQFT01000191">
    <property type="protein sequence ID" value="EMZ18072.1"/>
    <property type="molecule type" value="Genomic_DNA"/>
</dbReference>
<accession>N1ZM58</accession>
<dbReference type="OrthoDB" id="2041251at2"/>
<dbReference type="STRING" id="1235802.C823_05833"/>
<keyword evidence="1" id="KW-0732">Signal</keyword>
<feature type="signal peptide" evidence="1">
    <location>
        <begin position="1"/>
        <end position="28"/>
    </location>
</feature>
<name>N1ZM58_9FIRM</name>
<organism evidence="3 4">
    <name type="scientific">Eubacterium plexicaudatum ASF492</name>
    <dbReference type="NCBI Taxonomy" id="1235802"/>
    <lineage>
        <taxon>Bacteria</taxon>
        <taxon>Bacillati</taxon>
        <taxon>Bacillota</taxon>
        <taxon>Clostridia</taxon>
        <taxon>Eubacteriales</taxon>
        <taxon>Eubacteriaceae</taxon>
        <taxon>Eubacterium</taxon>
    </lineage>
</organism>
<feature type="chain" id="PRO_5004113586" description="LppM domain-containing protein" evidence="1">
    <location>
        <begin position="29"/>
        <end position="358"/>
    </location>
</feature>
<dbReference type="eggNOG" id="ENOG5033KEX">
    <property type="taxonomic scope" value="Bacteria"/>
</dbReference>